<dbReference type="Proteomes" id="UP000093523">
    <property type="component" value="Unassembled WGS sequence"/>
</dbReference>
<gene>
    <name evidence="2" type="ORF">A6E04_06805</name>
</gene>
<accession>A0A1B9NZN7</accession>
<dbReference type="PROSITE" id="PS50943">
    <property type="entry name" value="HTH_CROC1"/>
    <property type="match status" value="1"/>
</dbReference>
<dbReference type="RefSeq" id="WP_065610115.1">
    <property type="nucleotide sequence ID" value="NZ_CAWMPN010000008.1"/>
</dbReference>
<dbReference type="Pfam" id="PF01381">
    <property type="entry name" value="HTH_3"/>
    <property type="match status" value="1"/>
</dbReference>
<dbReference type="InterPro" id="IPR001387">
    <property type="entry name" value="Cro/C1-type_HTH"/>
</dbReference>
<proteinExistence type="predicted"/>
<dbReference type="GO" id="GO:0003677">
    <property type="term" value="F:DNA binding"/>
    <property type="evidence" value="ECO:0007669"/>
    <property type="project" value="InterPro"/>
</dbReference>
<protein>
    <recommendedName>
        <fullName evidence="1">HTH cro/C1-type domain-containing protein</fullName>
    </recommendedName>
</protein>
<dbReference type="EMBL" id="MAJU01000008">
    <property type="protein sequence ID" value="OCH21571.1"/>
    <property type="molecule type" value="Genomic_DNA"/>
</dbReference>
<dbReference type="AlphaFoldDB" id="A0A1B9NZN7"/>
<dbReference type="Gene3D" id="1.10.260.40">
    <property type="entry name" value="lambda repressor-like DNA-binding domains"/>
    <property type="match status" value="1"/>
</dbReference>
<reference evidence="2 3" key="1">
    <citation type="submission" date="2016-06" db="EMBL/GenBank/DDBJ databases">
        <authorList>
            <person name="Kjaerup R.B."/>
            <person name="Dalgaard T.S."/>
            <person name="Juul-Madsen H.R."/>
        </authorList>
    </citation>
    <scope>NUCLEOTIDE SEQUENCE [LARGE SCALE GENOMIC DNA]</scope>
    <source>
        <strain evidence="2 3">1S159</strain>
    </source>
</reference>
<comment type="caution">
    <text evidence="2">The sequence shown here is derived from an EMBL/GenBank/DDBJ whole genome shotgun (WGS) entry which is preliminary data.</text>
</comment>
<dbReference type="CDD" id="cd00093">
    <property type="entry name" value="HTH_XRE"/>
    <property type="match status" value="1"/>
</dbReference>
<dbReference type="STRING" id="688.A6E04_06805"/>
<evidence type="ECO:0000259" key="1">
    <source>
        <dbReference type="PROSITE" id="PS50943"/>
    </source>
</evidence>
<evidence type="ECO:0000313" key="2">
    <source>
        <dbReference type="EMBL" id="OCH21571.1"/>
    </source>
</evidence>
<feature type="domain" description="HTH cro/C1-type" evidence="1">
    <location>
        <begin position="4"/>
        <end position="63"/>
    </location>
</feature>
<organism evidence="2 3">
    <name type="scientific">Aliivibrio logei</name>
    <name type="common">Vibrio logei</name>
    <dbReference type="NCBI Taxonomy" id="688"/>
    <lineage>
        <taxon>Bacteria</taxon>
        <taxon>Pseudomonadati</taxon>
        <taxon>Pseudomonadota</taxon>
        <taxon>Gammaproteobacteria</taxon>
        <taxon>Vibrionales</taxon>
        <taxon>Vibrionaceae</taxon>
        <taxon>Aliivibrio</taxon>
    </lineage>
</organism>
<evidence type="ECO:0000313" key="3">
    <source>
        <dbReference type="Proteomes" id="UP000093523"/>
    </source>
</evidence>
<name>A0A1B9NZN7_ALILO</name>
<sequence length="74" mass="8500">MNKISEHRNKANYSQAAFSKLIGVTTSTIGNYEQEIRTPPLLTCWKIINAFRRIGIECSFEDIFPNSLTSEFKE</sequence>
<dbReference type="SUPFAM" id="SSF47413">
    <property type="entry name" value="lambda repressor-like DNA-binding domains"/>
    <property type="match status" value="1"/>
</dbReference>
<dbReference type="OrthoDB" id="6877645at2"/>
<dbReference type="InterPro" id="IPR010982">
    <property type="entry name" value="Lambda_DNA-bd_dom_sf"/>
</dbReference>
<dbReference type="SMART" id="SM00530">
    <property type="entry name" value="HTH_XRE"/>
    <property type="match status" value="1"/>
</dbReference>